<evidence type="ECO:0000313" key="4">
    <source>
        <dbReference type="Proteomes" id="UP001286456"/>
    </source>
</evidence>
<reference evidence="3" key="2">
    <citation type="submission" date="2023-06" db="EMBL/GenBank/DDBJ databases">
        <authorList>
            <consortium name="Lawrence Berkeley National Laboratory"/>
            <person name="Haridas S."/>
            <person name="Hensen N."/>
            <person name="Bonometti L."/>
            <person name="Westerberg I."/>
            <person name="Brannstrom I.O."/>
            <person name="Guillou S."/>
            <person name="Cros-Aarteil S."/>
            <person name="Calhoun S."/>
            <person name="Kuo A."/>
            <person name="Mondo S."/>
            <person name="Pangilinan J."/>
            <person name="Riley R."/>
            <person name="Labutti K."/>
            <person name="Andreopoulos B."/>
            <person name="Lipzen A."/>
            <person name="Chen C."/>
            <person name="Yanf M."/>
            <person name="Daum C."/>
            <person name="Ng V."/>
            <person name="Clum A."/>
            <person name="Steindorff A."/>
            <person name="Ohm R."/>
            <person name="Martin F."/>
            <person name="Silar P."/>
            <person name="Natvig D."/>
            <person name="Lalanne C."/>
            <person name="Gautier V."/>
            <person name="Ament-Velasquez S.L."/>
            <person name="Kruys A."/>
            <person name="Hutchinson M.I."/>
            <person name="Powell A.J."/>
            <person name="Barry K."/>
            <person name="Miller A.N."/>
            <person name="Grigoriev I.V."/>
            <person name="Debuchy R."/>
            <person name="Gladieux P."/>
            <person name="Thoren M.H."/>
            <person name="Johannesson H."/>
        </authorList>
    </citation>
    <scope>NUCLEOTIDE SEQUENCE</scope>
    <source>
        <strain evidence="3">SMH4131-1</strain>
    </source>
</reference>
<evidence type="ECO:0000313" key="3">
    <source>
        <dbReference type="EMBL" id="KAK3317111.1"/>
    </source>
</evidence>
<evidence type="ECO:0000256" key="2">
    <source>
        <dbReference type="SAM" id="MobiDB-lite"/>
    </source>
</evidence>
<feature type="compositionally biased region" description="Pro residues" evidence="2">
    <location>
        <begin position="532"/>
        <end position="543"/>
    </location>
</feature>
<feature type="compositionally biased region" description="Polar residues" evidence="2">
    <location>
        <begin position="773"/>
        <end position="792"/>
    </location>
</feature>
<sequence>MDLLTRISIPISGAQPTDLRCCCGRDDCVFLRHNCSVLSSVERDVHAAAKMGQPSLPFRRIFIFTMTAVKPIMWPSRQHPTKLEECAPPLTFALQTLLARHEAYMASAERDRAELTARIEQLEHDNSTLETRNKSVTDENQTLRDELDGLNELVSDADTKIDLLEATLRDSQREVRRLENAATRAASLEQQIAVLEHEQMVLQNTLVYTKEEARTAMHRWRHAERGINDLQEQLERMEKEAREERERHVEVLNRMEKQRIMERELNTAAGRLKGAAAVKSMSDGKNGGNVVSHFVRDLLQDNATLQLGMAELREMLMNSNDEMQMLREQLLFHQPVSHEEDSPASTLRAELEQKEPPTPPARTVSQELHIHHHYHVQKAEPKKPKKKRQGLTAGTFTPPHFSAPSSPMHQPGQWHINRPVLGAAFSHTPRESTSTVSMANGRWSLLSENPSEFAPSSAPSSPPSNRRSSLFDRGYADMSFPGSPGSPGSPTTSVDPSSPGWKGARAKRMSNNSDRSIAGTAMFPPNLSHPFASPPPSYAPQPHPLTNHVLGDDGGSQEGATSYTTDDLPDLTTSTPSTDDTTLDTVSPDPNADISRPLQYCSPESSYFGPNTGQTGQSPNTQLRRVLSHESIISLSNGMDIHTLKARPSQLTLRPLGLTAAGTNLSAVNARPTISRGMSGSKRGSVFLRENLAELELQVAKTRNGNRAVSGPPSSNPSTPGQLSGPLKRIASWRPWKGNSNNSTQPSPASSPPTSPRIITTPVMATLFNPAVSASSDNSASTTPQGSLSSAGTFRAPGINQPGGIPGFHEYFAAHQRRGPPSKVVPDNLEQIQEAMQEVLDDG</sequence>
<dbReference type="EMBL" id="JAUEPO010000008">
    <property type="protein sequence ID" value="KAK3317111.1"/>
    <property type="molecule type" value="Genomic_DNA"/>
</dbReference>
<organism evidence="3 4">
    <name type="scientific">Cercophora scortea</name>
    <dbReference type="NCBI Taxonomy" id="314031"/>
    <lineage>
        <taxon>Eukaryota</taxon>
        <taxon>Fungi</taxon>
        <taxon>Dikarya</taxon>
        <taxon>Ascomycota</taxon>
        <taxon>Pezizomycotina</taxon>
        <taxon>Sordariomycetes</taxon>
        <taxon>Sordariomycetidae</taxon>
        <taxon>Sordariales</taxon>
        <taxon>Lasiosphaeriaceae</taxon>
        <taxon>Cercophora</taxon>
    </lineage>
</organism>
<feature type="compositionally biased region" description="Low complexity" evidence="2">
    <location>
        <begin position="561"/>
        <end position="590"/>
    </location>
</feature>
<feature type="compositionally biased region" description="Low complexity" evidence="2">
    <location>
        <begin position="481"/>
        <end position="500"/>
    </location>
</feature>
<protein>
    <submittedName>
        <fullName evidence="3">Uncharacterized protein</fullName>
    </submittedName>
</protein>
<comment type="caution">
    <text evidence="3">The sequence shown here is derived from an EMBL/GenBank/DDBJ whole genome shotgun (WGS) entry which is preliminary data.</text>
</comment>
<feature type="region of interest" description="Disordered" evidence="2">
    <location>
        <begin position="773"/>
        <end position="808"/>
    </location>
</feature>
<gene>
    <name evidence="3" type="ORF">B0T19DRAFT_363230</name>
</gene>
<dbReference type="Proteomes" id="UP001286456">
    <property type="component" value="Unassembled WGS sequence"/>
</dbReference>
<name>A0AAE0I290_9PEZI</name>
<dbReference type="AlphaFoldDB" id="A0AAE0I290"/>
<feature type="region of interest" description="Disordered" evidence="2">
    <location>
        <begin position="703"/>
        <end position="758"/>
    </location>
</feature>
<accession>A0AAE0I290</accession>
<feature type="region of interest" description="Disordered" evidence="2">
    <location>
        <begin position="449"/>
        <end position="593"/>
    </location>
</feature>
<feature type="compositionally biased region" description="Low complexity" evidence="2">
    <location>
        <begin position="739"/>
        <end position="748"/>
    </location>
</feature>
<keyword evidence="1" id="KW-0175">Coiled coil</keyword>
<feature type="compositionally biased region" description="Low complexity" evidence="2">
    <location>
        <begin position="710"/>
        <end position="721"/>
    </location>
</feature>
<reference evidence="3" key="1">
    <citation type="journal article" date="2023" name="Mol. Phylogenet. Evol.">
        <title>Genome-scale phylogeny and comparative genomics of the fungal order Sordariales.</title>
        <authorList>
            <person name="Hensen N."/>
            <person name="Bonometti L."/>
            <person name="Westerberg I."/>
            <person name="Brannstrom I.O."/>
            <person name="Guillou S."/>
            <person name="Cros-Aarteil S."/>
            <person name="Calhoun S."/>
            <person name="Haridas S."/>
            <person name="Kuo A."/>
            <person name="Mondo S."/>
            <person name="Pangilinan J."/>
            <person name="Riley R."/>
            <person name="LaButti K."/>
            <person name="Andreopoulos B."/>
            <person name="Lipzen A."/>
            <person name="Chen C."/>
            <person name="Yan M."/>
            <person name="Daum C."/>
            <person name="Ng V."/>
            <person name="Clum A."/>
            <person name="Steindorff A."/>
            <person name="Ohm R.A."/>
            <person name="Martin F."/>
            <person name="Silar P."/>
            <person name="Natvig D.O."/>
            <person name="Lalanne C."/>
            <person name="Gautier V."/>
            <person name="Ament-Velasquez S.L."/>
            <person name="Kruys A."/>
            <person name="Hutchinson M.I."/>
            <person name="Powell A.J."/>
            <person name="Barry K."/>
            <person name="Miller A.N."/>
            <person name="Grigoriev I.V."/>
            <person name="Debuchy R."/>
            <person name="Gladieux P."/>
            <person name="Hiltunen Thoren M."/>
            <person name="Johannesson H."/>
        </authorList>
    </citation>
    <scope>NUCLEOTIDE SEQUENCE</scope>
    <source>
        <strain evidence="3">SMH4131-1</strain>
    </source>
</reference>
<dbReference type="Gene3D" id="1.10.287.1490">
    <property type="match status" value="1"/>
</dbReference>
<proteinExistence type="predicted"/>
<dbReference type="PANTHER" id="PTHR23159:SF31">
    <property type="entry name" value="CENTROSOME-ASSOCIATED PROTEIN CEP250 ISOFORM X1"/>
    <property type="match status" value="1"/>
</dbReference>
<feature type="coiled-coil region" evidence="1">
    <location>
        <begin position="98"/>
        <end position="258"/>
    </location>
</feature>
<dbReference type="PANTHER" id="PTHR23159">
    <property type="entry name" value="CENTROSOMAL PROTEIN 2"/>
    <property type="match status" value="1"/>
</dbReference>
<feature type="compositionally biased region" description="Low complexity" evidence="2">
    <location>
        <begin position="449"/>
        <end position="468"/>
    </location>
</feature>
<evidence type="ECO:0000256" key="1">
    <source>
        <dbReference type="SAM" id="Coils"/>
    </source>
</evidence>
<dbReference type="SUPFAM" id="SSF57997">
    <property type="entry name" value="Tropomyosin"/>
    <property type="match status" value="1"/>
</dbReference>
<feature type="region of interest" description="Disordered" evidence="2">
    <location>
        <begin position="336"/>
        <end position="414"/>
    </location>
</feature>
<keyword evidence="4" id="KW-1185">Reference proteome</keyword>